<feature type="region of interest" description="Disordered" evidence="1">
    <location>
        <begin position="32"/>
        <end position="58"/>
    </location>
</feature>
<evidence type="ECO:0008006" key="4">
    <source>
        <dbReference type="Google" id="ProtNLM"/>
    </source>
</evidence>
<protein>
    <recommendedName>
        <fullName evidence="4">Ndc10 domain-containing protein</fullName>
    </recommendedName>
</protein>
<sequence length="112" mass="13108">MASLFSWYQFQREDANQLRFISSYDGYRVFEPGSNTMPRPRNNTTMKGISHQPSERNDAISRRLPHQWSILQSCMCHPNPPASLYKKLFPAIKEWHDRLTAKELSPDNNDPI</sequence>
<dbReference type="AlphaFoldDB" id="A0A168RMY3"/>
<dbReference type="InParanoid" id="A0A168RMY3"/>
<accession>A0A168RMY3</accession>
<evidence type="ECO:0000313" key="3">
    <source>
        <dbReference type="Proteomes" id="UP000078561"/>
    </source>
</evidence>
<reference evidence="2" key="1">
    <citation type="submission" date="2016-04" db="EMBL/GenBank/DDBJ databases">
        <authorList>
            <person name="Evans L.H."/>
            <person name="Alamgir A."/>
            <person name="Owens N."/>
            <person name="Weber N.D."/>
            <person name="Virtaneva K."/>
            <person name="Barbian K."/>
            <person name="Babar A."/>
            <person name="Rosenke K."/>
        </authorList>
    </citation>
    <scope>NUCLEOTIDE SEQUENCE [LARGE SCALE GENOMIC DNA]</scope>
    <source>
        <strain evidence="2">CBS 101.48</strain>
    </source>
</reference>
<dbReference type="Proteomes" id="UP000078561">
    <property type="component" value="Unassembled WGS sequence"/>
</dbReference>
<feature type="compositionally biased region" description="Polar residues" evidence="1">
    <location>
        <begin position="33"/>
        <end position="47"/>
    </location>
</feature>
<evidence type="ECO:0000256" key="1">
    <source>
        <dbReference type="SAM" id="MobiDB-lite"/>
    </source>
</evidence>
<evidence type="ECO:0000313" key="2">
    <source>
        <dbReference type="EMBL" id="SAM07156.1"/>
    </source>
</evidence>
<keyword evidence="3" id="KW-1185">Reference proteome</keyword>
<proteinExistence type="predicted"/>
<gene>
    <name evidence="2" type="primary">ABSGL_12795.1 scaffold 13517</name>
</gene>
<organism evidence="2">
    <name type="scientific">Absidia glauca</name>
    <name type="common">Pin mould</name>
    <dbReference type="NCBI Taxonomy" id="4829"/>
    <lineage>
        <taxon>Eukaryota</taxon>
        <taxon>Fungi</taxon>
        <taxon>Fungi incertae sedis</taxon>
        <taxon>Mucoromycota</taxon>
        <taxon>Mucoromycotina</taxon>
        <taxon>Mucoromycetes</taxon>
        <taxon>Mucorales</taxon>
        <taxon>Cunninghamellaceae</taxon>
        <taxon>Absidia</taxon>
    </lineage>
</organism>
<name>A0A168RMY3_ABSGL</name>
<dbReference type="EMBL" id="LT554730">
    <property type="protein sequence ID" value="SAM07156.1"/>
    <property type="molecule type" value="Genomic_DNA"/>
</dbReference>
<dbReference type="OrthoDB" id="4016214at2759"/>